<dbReference type="EMBL" id="JXJN01008787">
    <property type="status" value="NOT_ANNOTATED_CDS"/>
    <property type="molecule type" value="Genomic_DNA"/>
</dbReference>
<sequence>MHLVLKELLTFQTVRSKAFCASKHLIVTNNICNEYLNMFIIILKLTKEIAVHVGFIFCLAIFIEYCTQFHLIQPKLGLAHIPNSVHKWNSEDNERHLALSPTIANSVKGHRNRRCDNVDVVLGCDDSDVMLSGFDCIFPLCVVGDIFIALQMISSILLGSGSIDFVDIHHLILASSLIVLSHKIN</sequence>
<dbReference type="AlphaFoldDB" id="A0A1B0B5N2"/>
<reference evidence="2" key="2">
    <citation type="submission" date="2020-05" db="UniProtKB">
        <authorList>
            <consortium name="EnsemblMetazoa"/>
        </authorList>
    </citation>
    <scope>IDENTIFICATION</scope>
    <source>
        <strain evidence="2">IAEA</strain>
    </source>
</reference>
<evidence type="ECO:0000313" key="3">
    <source>
        <dbReference type="Proteomes" id="UP000092460"/>
    </source>
</evidence>
<reference evidence="3" key="1">
    <citation type="submission" date="2015-01" db="EMBL/GenBank/DDBJ databases">
        <authorList>
            <person name="Aksoy S."/>
            <person name="Warren W."/>
            <person name="Wilson R.K."/>
        </authorList>
    </citation>
    <scope>NUCLEOTIDE SEQUENCE [LARGE SCALE GENOMIC DNA]</scope>
    <source>
        <strain evidence="3">IAEA</strain>
    </source>
</reference>
<organism evidence="2 3">
    <name type="scientific">Glossina palpalis gambiensis</name>
    <dbReference type="NCBI Taxonomy" id="67801"/>
    <lineage>
        <taxon>Eukaryota</taxon>
        <taxon>Metazoa</taxon>
        <taxon>Ecdysozoa</taxon>
        <taxon>Arthropoda</taxon>
        <taxon>Hexapoda</taxon>
        <taxon>Insecta</taxon>
        <taxon>Pterygota</taxon>
        <taxon>Neoptera</taxon>
        <taxon>Endopterygota</taxon>
        <taxon>Diptera</taxon>
        <taxon>Brachycera</taxon>
        <taxon>Muscomorpha</taxon>
        <taxon>Hippoboscoidea</taxon>
        <taxon>Glossinidae</taxon>
        <taxon>Glossina</taxon>
    </lineage>
</organism>
<keyword evidence="3" id="KW-1185">Reference proteome</keyword>
<dbReference type="Proteomes" id="UP000092460">
    <property type="component" value="Unassembled WGS sequence"/>
</dbReference>
<evidence type="ECO:0000256" key="1">
    <source>
        <dbReference type="SAM" id="Phobius"/>
    </source>
</evidence>
<dbReference type="VEuPathDB" id="VectorBase:GPPI019679"/>
<dbReference type="EMBL" id="JXJN01008788">
    <property type="status" value="NOT_ANNOTATED_CDS"/>
    <property type="molecule type" value="Genomic_DNA"/>
</dbReference>
<keyword evidence="1" id="KW-1133">Transmembrane helix</keyword>
<name>A0A1B0B5N2_9MUSC</name>
<proteinExistence type="predicted"/>
<keyword evidence="1" id="KW-0812">Transmembrane</keyword>
<accession>A0A1B0B5N2</accession>
<keyword evidence="1" id="KW-0472">Membrane</keyword>
<dbReference type="EnsemblMetazoa" id="GPPI019679-RA">
    <property type="protein sequence ID" value="GPPI019679-PA"/>
    <property type="gene ID" value="GPPI019679"/>
</dbReference>
<feature type="transmembrane region" description="Helical" evidence="1">
    <location>
        <begin position="49"/>
        <end position="67"/>
    </location>
</feature>
<protein>
    <submittedName>
        <fullName evidence="2">Uncharacterized protein</fullName>
    </submittedName>
</protein>
<evidence type="ECO:0000313" key="2">
    <source>
        <dbReference type="EnsemblMetazoa" id="GPPI019679-PA"/>
    </source>
</evidence>